<evidence type="ECO:0000313" key="2">
    <source>
        <dbReference type="Proteomes" id="UP000476411"/>
    </source>
</evidence>
<dbReference type="KEGG" id="chih:GWR21_09295"/>
<dbReference type="InterPro" id="IPR025591">
    <property type="entry name" value="RloB"/>
</dbReference>
<dbReference type="AlphaFoldDB" id="A0A6B9ZBT9"/>
<proteinExistence type="predicted"/>
<dbReference type="EMBL" id="CP048113">
    <property type="protein sequence ID" value="QHS59778.1"/>
    <property type="molecule type" value="Genomic_DNA"/>
</dbReference>
<reference evidence="1 2" key="1">
    <citation type="submission" date="2020-01" db="EMBL/GenBank/DDBJ databases">
        <title>Complete genome sequence of Chitinophaga sp. H33E-04 isolated from quinoa roots.</title>
        <authorList>
            <person name="Weon H.-Y."/>
            <person name="Lee S.A."/>
        </authorList>
    </citation>
    <scope>NUCLEOTIDE SEQUENCE [LARGE SCALE GENOMIC DNA]</scope>
    <source>
        <strain evidence="1 2">H33E-04</strain>
    </source>
</reference>
<name>A0A6B9ZBT9_9BACT</name>
<dbReference type="RefSeq" id="WP_162331473.1">
    <property type="nucleotide sequence ID" value="NZ_CP048113.1"/>
</dbReference>
<evidence type="ECO:0000313" key="1">
    <source>
        <dbReference type="EMBL" id="QHS59778.1"/>
    </source>
</evidence>
<protein>
    <submittedName>
        <fullName evidence="1">RloB domain-containing protein</fullName>
    </submittedName>
</protein>
<sequence>MPRKNREYKKGAPHRDCRKFIIVAEGEREDEYFRYFNNLNRRVKVEIVERDGGKSAAKYLQERIATYHTKFGIEPEDLVWFVLDVDKWPRRDINELHQHCTTDANWDIAISNPCFEVWLHYHLLKAIPVNVKTPGQLKTNLNKLLPGGYNKETFAKQIKVAATNAGKADEHKDHYFPEKNNTKVYVLANQLLQFLGNNWQ</sequence>
<accession>A0A6B9ZBT9</accession>
<gene>
    <name evidence="1" type="ORF">GWR21_09295</name>
</gene>
<dbReference type="Pfam" id="PF13707">
    <property type="entry name" value="RloB"/>
    <property type="match status" value="1"/>
</dbReference>
<keyword evidence="2" id="KW-1185">Reference proteome</keyword>
<dbReference type="Proteomes" id="UP000476411">
    <property type="component" value="Chromosome"/>
</dbReference>
<organism evidence="1 2">
    <name type="scientific">Chitinophaga agri</name>
    <dbReference type="NCBI Taxonomy" id="2703787"/>
    <lineage>
        <taxon>Bacteria</taxon>
        <taxon>Pseudomonadati</taxon>
        <taxon>Bacteroidota</taxon>
        <taxon>Chitinophagia</taxon>
        <taxon>Chitinophagales</taxon>
        <taxon>Chitinophagaceae</taxon>
        <taxon>Chitinophaga</taxon>
    </lineage>
</organism>